<dbReference type="EMBL" id="LR796734">
    <property type="protein sequence ID" value="CAB4162888.1"/>
    <property type="molecule type" value="Genomic_DNA"/>
</dbReference>
<organism evidence="2">
    <name type="scientific">uncultured Caudovirales phage</name>
    <dbReference type="NCBI Taxonomy" id="2100421"/>
    <lineage>
        <taxon>Viruses</taxon>
        <taxon>Duplodnaviria</taxon>
        <taxon>Heunggongvirae</taxon>
        <taxon>Uroviricota</taxon>
        <taxon>Caudoviricetes</taxon>
        <taxon>Peduoviridae</taxon>
        <taxon>Maltschvirus</taxon>
        <taxon>Maltschvirus maltsch</taxon>
    </lineage>
</organism>
<dbReference type="Gene3D" id="3.40.50.450">
    <property type="match status" value="1"/>
</dbReference>
<gene>
    <name evidence="2" type="ORF">UFOVP787_165</name>
</gene>
<evidence type="ECO:0000313" key="2">
    <source>
        <dbReference type="EMBL" id="CAB4162888.1"/>
    </source>
</evidence>
<evidence type="ECO:0000259" key="1">
    <source>
        <dbReference type="Pfam" id="PF10686"/>
    </source>
</evidence>
<feature type="domain" description="YspA cpYpsA-related SLOG" evidence="1">
    <location>
        <begin position="1"/>
        <end position="64"/>
    </location>
</feature>
<name>A0A6J5P0L6_9CAUD</name>
<sequence length="113" mass="12442">MKIVIAGSRTIKDSAAVAKAIERSKFEITEVVCGMATGVDKIGQQWGIMHGIPVKEFPADWDKYGNSAGPIRNRKMAEYADAAIIIWDGSSPGSRNMIKEIKKLDKPYFIDVV</sequence>
<proteinExistence type="predicted"/>
<reference evidence="2" key="1">
    <citation type="submission" date="2020-04" db="EMBL/GenBank/DDBJ databases">
        <authorList>
            <person name="Chiriac C."/>
            <person name="Salcher M."/>
            <person name="Ghai R."/>
            <person name="Kavagutti S V."/>
        </authorList>
    </citation>
    <scope>NUCLEOTIDE SEQUENCE</scope>
</reference>
<dbReference type="Pfam" id="PF10686">
    <property type="entry name" value="YAcAr"/>
    <property type="match status" value="1"/>
</dbReference>
<accession>A0A6J5P0L6</accession>
<protein>
    <submittedName>
        <fullName evidence="2">Mycobacteriophage D29, Gp61</fullName>
    </submittedName>
</protein>
<dbReference type="InterPro" id="IPR019627">
    <property type="entry name" value="YAcAr"/>
</dbReference>